<sequence>MKIFVRALVLQFTLIIVAGHDSKEEAGSSFHTTAVQLHNIYRAKHGAKPLKNSEDLNKRAKRCAEYYLSKMLFDMSCPFKGSTGENLYAIGGGNSSLTSGSLTQRAIEDWYSKSSNYNFKNTKVQPKAGQFTQLVWAESREVGMGVAIGNNVAVAVALYSPPGNVLGHFATNVGRLD</sequence>
<dbReference type="EMBL" id="CAXLJM020000146">
    <property type="protein sequence ID" value="CAL8141289.1"/>
    <property type="molecule type" value="Genomic_DNA"/>
</dbReference>
<dbReference type="Pfam" id="PF00188">
    <property type="entry name" value="CAP"/>
    <property type="match status" value="1"/>
</dbReference>
<keyword evidence="1" id="KW-0732">Signal</keyword>
<dbReference type="CDD" id="cd05382">
    <property type="entry name" value="CAP_GAPR1-like"/>
    <property type="match status" value="1"/>
</dbReference>
<protein>
    <recommendedName>
        <fullName evidence="2">SCP domain-containing protein</fullName>
    </recommendedName>
</protein>
<dbReference type="SUPFAM" id="SSF55797">
    <property type="entry name" value="PR-1-like"/>
    <property type="match status" value="1"/>
</dbReference>
<evidence type="ECO:0000256" key="1">
    <source>
        <dbReference type="SAM" id="SignalP"/>
    </source>
</evidence>
<dbReference type="InterPro" id="IPR014044">
    <property type="entry name" value="CAP_dom"/>
</dbReference>
<dbReference type="SMART" id="SM00198">
    <property type="entry name" value="SCP"/>
    <property type="match status" value="1"/>
</dbReference>
<evidence type="ECO:0000313" key="3">
    <source>
        <dbReference type="EMBL" id="CAL8141289.1"/>
    </source>
</evidence>
<dbReference type="InterPro" id="IPR034113">
    <property type="entry name" value="SCP_GAPR1-like"/>
</dbReference>
<feature type="domain" description="SCP" evidence="2">
    <location>
        <begin position="29"/>
        <end position="167"/>
    </location>
</feature>
<evidence type="ECO:0000313" key="4">
    <source>
        <dbReference type="Proteomes" id="UP001642540"/>
    </source>
</evidence>
<dbReference type="InterPro" id="IPR035940">
    <property type="entry name" value="CAP_sf"/>
</dbReference>
<comment type="caution">
    <text evidence="3">The sequence shown here is derived from an EMBL/GenBank/DDBJ whole genome shotgun (WGS) entry which is preliminary data.</text>
</comment>
<dbReference type="Gene3D" id="3.40.33.10">
    <property type="entry name" value="CAP"/>
    <property type="match status" value="1"/>
</dbReference>
<proteinExistence type="predicted"/>
<accession>A0ABP1S1A7</accession>
<reference evidence="3 4" key="1">
    <citation type="submission" date="2024-08" db="EMBL/GenBank/DDBJ databases">
        <authorList>
            <person name="Cucini C."/>
            <person name="Frati F."/>
        </authorList>
    </citation>
    <scope>NUCLEOTIDE SEQUENCE [LARGE SCALE GENOMIC DNA]</scope>
</reference>
<dbReference type="PANTHER" id="PTHR10334">
    <property type="entry name" value="CYSTEINE-RICH SECRETORY PROTEIN-RELATED"/>
    <property type="match status" value="1"/>
</dbReference>
<feature type="chain" id="PRO_5046459923" description="SCP domain-containing protein" evidence="1">
    <location>
        <begin position="20"/>
        <end position="177"/>
    </location>
</feature>
<organism evidence="3 4">
    <name type="scientific">Orchesella dallaii</name>
    <dbReference type="NCBI Taxonomy" id="48710"/>
    <lineage>
        <taxon>Eukaryota</taxon>
        <taxon>Metazoa</taxon>
        <taxon>Ecdysozoa</taxon>
        <taxon>Arthropoda</taxon>
        <taxon>Hexapoda</taxon>
        <taxon>Collembola</taxon>
        <taxon>Entomobryomorpha</taxon>
        <taxon>Entomobryoidea</taxon>
        <taxon>Orchesellidae</taxon>
        <taxon>Orchesellinae</taxon>
        <taxon>Orchesella</taxon>
    </lineage>
</organism>
<keyword evidence="4" id="KW-1185">Reference proteome</keyword>
<gene>
    <name evidence="3" type="ORF">ODALV1_LOCUS28651</name>
</gene>
<feature type="signal peptide" evidence="1">
    <location>
        <begin position="1"/>
        <end position="19"/>
    </location>
</feature>
<name>A0ABP1S1A7_9HEXA</name>
<dbReference type="Proteomes" id="UP001642540">
    <property type="component" value="Unassembled WGS sequence"/>
</dbReference>
<evidence type="ECO:0000259" key="2">
    <source>
        <dbReference type="SMART" id="SM00198"/>
    </source>
</evidence>
<dbReference type="PRINTS" id="PR00837">
    <property type="entry name" value="V5TPXLIKE"/>
</dbReference>
<dbReference type="InterPro" id="IPR001283">
    <property type="entry name" value="CRISP-related"/>
</dbReference>